<keyword evidence="10" id="KW-1185">Reference proteome</keyword>
<comment type="similarity">
    <text evidence="2">Belongs to the UPF0702 family.</text>
</comment>
<dbReference type="Proteomes" id="UP001218246">
    <property type="component" value="Unassembled WGS sequence"/>
</dbReference>
<comment type="caution">
    <text evidence="9">The sequence shown here is derived from an EMBL/GenBank/DDBJ whole genome shotgun (WGS) entry which is preliminary data.</text>
</comment>
<evidence type="ECO:0000313" key="10">
    <source>
        <dbReference type="Proteomes" id="UP001218246"/>
    </source>
</evidence>
<accession>A0ABT6H432</accession>
<proteinExistence type="inferred from homology"/>
<evidence type="ECO:0000256" key="4">
    <source>
        <dbReference type="ARBA" id="ARBA00022692"/>
    </source>
</evidence>
<keyword evidence="4 7" id="KW-0812">Transmembrane</keyword>
<feature type="domain" description="YetF C-terminal" evidence="8">
    <location>
        <begin position="81"/>
        <end position="205"/>
    </location>
</feature>
<feature type="transmembrane region" description="Helical" evidence="7">
    <location>
        <begin position="6"/>
        <end position="25"/>
    </location>
</feature>
<evidence type="ECO:0000259" key="8">
    <source>
        <dbReference type="Pfam" id="PF04239"/>
    </source>
</evidence>
<name>A0ABT6H432_9BACI</name>
<dbReference type="PANTHER" id="PTHR34582">
    <property type="entry name" value="UPF0702 TRANSMEMBRANE PROTEIN YCAP"/>
    <property type="match status" value="1"/>
</dbReference>
<dbReference type="Gene3D" id="3.30.240.20">
    <property type="entry name" value="bsu07140 like domains"/>
    <property type="match status" value="2"/>
</dbReference>
<reference evidence="9 10" key="1">
    <citation type="submission" date="2023-04" db="EMBL/GenBank/DDBJ databases">
        <title>Ectobacillus antri isolated from activated sludge.</title>
        <authorList>
            <person name="Yan P."/>
            <person name="Liu X."/>
        </authorList>
    </citation>
    <scope>NUCLEOTIDE SEQUENCE [LARGE SCALE GENOMIC DNA]</scope>
    <source>
        <strain evidence="9 10">C18H</strain>
    </source>
</reference>
<feature type="transmembrane region" description="Helical" evidence="7">
    <location>
        <begin position="32"/>
        <end position="51"/>
    </location>
</feature>
<dbReference type="EMBL" id="JARULN010000002">
    <property type="protein sequence ID" value="MDG5753156.1"/>
    <property type="molecule type" value="Genomic_DNA"/>
</dbReference>
<evidence type="ECO:0000313" key="9">
    <source>
        <dbReference type="EMBL" id="MDG5753156.1"/>
    </source>
</evidence>
<gene>
    <name evidence="9" type="ORF">P6P90_03975</name>
</gene>
<evidence type="ECO:0000256" key="1">
    <source>
        <dbReference type="ARBA" id="ARBA00004651"/>
    </source>
</evidence>
<keyword evidence="5 7" id="KW-1133">Transmembrane helix</keyword>
<dbReference type="Pfam" id="PF04239">
    <property type="entry name" value="DUF421"/>
    <property type="match status" value="1"/>
</dbReference>
<comment type="subcellular location">
    <subcellularLocation>
        <location evidence="1">Cell membrane</location>
        <topology evidence="1">Multi-pass membrane protein</topology>
    </subcellularLocation>
</comment>
<evidence type="ECO:0000256" key="7">
    <source>
        <dbReference type="SAM" id="Phobius"/>
    </source>
</evidence>
<sequence length="217" mass="24970">MDLLEIAIRTVVLYGVIIIIFRLMGKREIGELNVLDLVVFLMLSELAVVAIETPDKPIVHQLTPMILLMVLQIVLAFLSLKSQKARKMLDGEPSILIRGGKVDEVQMRKQRYNFDDLLMQLREKDIGDIRDVEYAILEPSGKLSVFRKRRKGNVDTKAVFALPLIIDGTIQDDHLEKIGKTNLWLRQKLRELGYKDITQISYCTVQNDEFFVDLKDE</sequence>
<evidence type="ECO:0000256" key="3">
    <source>
        <dbReference type="ARBA" id="ARBA00022475"/>
    </source>
</evidence>
<evidence type="ECO:0000256" key="5">
    <source>
        <dbReference type="ARBA" id="ARBA00022989"/>
    </source>
</evidence>
<dbReference type="InterPro" id="IPR007353">
    <property type="entry name" value="DUF421"/>
</dbReference>
<evidence type="ECO:0000256" key="2">
    <source>
        <dbReference type="ARBA" id="ARBA00006448"/>
    </source>
</evidence>
<feature type="transmembrane region" description="Helical" evidence="7">
    <location>
        <begin position="57"/>
        <end position="78"/>
    </location>
</feature>
<dbReference type="RefSeq" id="WP_278017804.1">
    <property type="nucleotide sequence ID" value="NZ_JARRRY010000001.1"/>
</dbReference>
<dbReference type="PANTHER" id="PTHR34582:SF6">
    <property type="entry name" value="UPF0702 TRANSMEMBRANE PROTEIN YCAP"/>
    <property type="match status" value="1"/>
</dbReference>
<keyword evidence="6 7" id="KW-0472">Membrane</keyword>
<evidence type="ECO:0000256" key="6">
    <source>
        <dbReference type="ARBA" id="ARBA00023136"/>
    </source>
</evidence>
<dbReference type="InterPro" id="IPR023090">
    <property type="entry name" value="UPF0702_alpha/beta_dom_sf"/>
</dbReference>
<keyword evidence="3" id="KW-1003">Cell membrane</keyword>
<organism evidence="9 10">
    <name type="scientific">Ectobacillus antri</name>
    <dbReference type="NCBI Taxonomy" id="2486280"/>
    <lineage>
        <taxon>Bacteria</taxon>
        <taxon>Bacillati</taxon>
        <taxon>Bacillota</taxon>
        <taxon>Bacilli</taxon>
        <taxon>Bacillales</taxon>
        <taxon>Bacillaceae</taxon>
        <taxon>Ectobacillus</taxon>
    </lineage>
</organism>
<protein>
    <submittedName>
        <fullName evidence="9">DUF421 domain-containing protein</fullName>
    </submittedName>
</protein>